<gene>
    <name evidence="4" type="ORF">F0562_031255</name>
</gene>
<evidence type="ECO:0000313" key="4">
    <source>
        <dbReference type="EMBL" id="KAA8533738.1"/>
    </source>
</evidence>
<protein>
    <recommendedName>
        <fullName evidence="6">Pentacotripeptide-repeat region of PRORP domain-containing protein</fullName>
    </recommendedName>
</protein>
<name>A0A5J5ATQ7_9ASTE</name>
<dbReference type="GO" id="GO:0003723">
    <property type="term" value="F:RNA binding"/>
    <property type="evidence" value="ECO:0007669"/>
    <property type="project" value="InterPro"/>
</dbReference>
<evidence type="ECO:0000256" key="2">
    <source>
        <dbReference type="ARBA" id="ARBA00022737"/>
    </source>
</evidence>
<dbReference type="InterPro" id="IPR046848">
    <property type="entry name" value="E_motif"/>
</dbReference>
<dbReference type="GO" id="GO:0009451">
    <property type="term" value="P:RNA modification"/>
    <property type="evidence" value="ECO:0007669"/>
    <property type="project" value="InterPro"/>
</dbReference>
<organism evidence="4 5">
    <name type="scientific">Nyssa sinensis</name>
    <dbReference type="NCBI Taxonomy" id="561372"/>
    <lineage>
        <taxon>Eukaryota</taxon>
        <taxon>Viridiplantae</taxon>
        <taxon>Streptophyta</taxon>
        <taxon>Embryophyta</taxon>
        <taxon>Tracheophyta</taxon>
        <taxon>Spermatophyta</taxon>
        <taxon>Magnoliopsida</taxon>
        <taxon>eudicotyledons</taxon>
        <taxon>Gunneridae</taxon>
        <taxon>Pentapetalae</taxon>
        <taxon>asterids</taxon>
        <taxon>Cornales</taxon>
        <taxon>Nyssaceae</taxon>
        <taxon>Nyssa</taxon>
    </lineage>
</organism>
<evidence type="ECO:0000313" key="5">
    <source>
        <dbReference type="Proteomes" id="UP000325577"/>
    </source>
</evidence>
<dbReference type="AlphaFoldDB" id="A0A5J5ATQ7"/>
<proteinExistence type="inferred from homology"/>
<dbReference type="SUPFAM" id="SSF48452">
    <property type="entry name" value="TPR-like"/>
    <property type="match status" value="1"/>
</dbReference>
<feature type="repeat" description="PPR" evidence="3">
    <location>
        <begin position="70"/>
        <end position="104"/>
    </location>
</feature>
<dbReference type="InterPro" id="IPR011990">
    <property type="entry name" value="TPR-like_helical_dom_sf"/>
</dbReference>
<dbReference type="NCBIfam" id="TIGR00756">
    <property type="entry name" value="PPR"/>
    <property type="match status" value="5"/>
</dbReference>
<dbReference type="PANTHER" id="PTHR47926:SF403">
    <property type="entry name" value="PENTACOTRIPEPTIDE-REPEAT REGION OF PRORP DOMAIN-CONTAINING PROTEIN"/>
    <property type="match status" value="1"/>
</dbReference>
<dbReference type="Proteomes" id="UP000325577">
    <property type="component" value="Linkage Group LG18"/>
</dbReference>
<keyword evidence="2" id="KW-0677">Repeat</keyword>
<evidence type="ECO:0000256" key="3">
    <source>
        <dbReference type="PROSITE-ProRule" id="PRU00708"/>
    </source>
</evidence>
<accession>A0A5J5ATQ7</accession>
<evidence type="ECO:0000256" key="1">
    <source>
        <dbReference type="ARBA" id="ARBA00006643"/>
    </source>
</evidence>
<reference evidence="4 5" key="1">
    <citation type="submission" date="2019-09" db="EMBL/GenBank/DDBJ databases">
        <title>A chromosome-level genome assembly of the Chinese tupelo Nyssa sinensis.</title>
        <authorList>
            <person name="Yang X."/>
            <person name="Kang M."/>
            <person name="Yang Y."/>
            <person name="Xiong H."/>
            <person name="Wang M."/>
            <person name="Zhang Z."/>
            <person name="Wang Z."/>
            <person name="Wu H."/>
            <person name="Ma T."/>
            <person name="Liu J."/>
            <person name="Xi Z."/>
        </authorList>
    </citation>
    <scope>NUCLEOTIDE SEQUENCE [LARGE SCALE GENOMIC DNA]</scope>
    <source>
        <strain evidence="4">J267</strain>
        <tissue evidence="4">Leaf</tissue>
    </source>
</reference>
<dbReference type="InterPro" id="IPR046960">
    <property type="entry name" value="PPR_At4g14850-like_plant"/>
</dbReference>
<dbReference type="Pfam" id="PF13041">
    <property type="entry name" value="PPR_2"/>
    <property type="match status" value="3"/>
</dbReference>
<dbReference type="EMBL" id="CM018041">
    <property type="protein sequence ID" value="KAA8533738.1"/>
    <property type="molecule type" value="Genomic_DNA"/>
</dbReference>
<evidence type="ECO:0008006" key="6">
    <source>
        <dbReference type="Google" id="ProtNLM"/>
    </source>
</evidence>
<keyword evidence="5" id="KW-1185">Reference proteome</keyword>
<dbReference type="Pfam" id="PF20431">
    <property type="entry name" value="E_motif"/>
    <property type="match status" value="1"/>
</dbReference>
<dbReference type="OrthoDB" id="185373at2759"/>
<feature type="repeat" description="PPR" evidence="3">
    <location>
        <begin position="213"/>
        <end position="247"/>
    </location>
</feature>
<dbReference type="PROSITE" id="PS51375">
    <property type="entry name" value="PPR"/>
    <property type="match status" value="3"/>
</dbReference>
<dbReference type="PANTHER" id="PTHR47926">
    <property type="entry name" value="PENTATRICOPEPTIDE REPEAT-CONTAINING PROTEIN"/>
    <property type="match status" value="1"/>
</dbReference>
<sequence>MTCSLELRVSNLLQQCTFKQLQQIHAFIVTTSLHRNIHILSKFLRRSTEFGGMHYSNLIFSQMGGLSHTEITLWNAMIRGYAYNGPFDKCISMYDEMPQRGLKPNNFTYPYVLNSCSALGWNRIGKKVHCQIVKTGFERVFSVANSLFNLYITIGYSFEAIVLKNEKINDSRKVFDGMCIKPIELWNRMISEYVGIGNVECARRLFDDMSDRDVVSWNSMIAAYAKVGDVANARNLFEQMPEKNVISWTSMIGAHARSGDLEKARNFFEKMPEKNVVSWNAMISSYTQNGKFKEALDLFVKMQLEGIDLDGFTFASALSACSHLGALEFGKWTYSAEMVSLEEAHVVVKEMPFEPDIAIWGALLGGCRVRSDLKLAEGAMERAGKLKANESGVYVLLSNIYASVGQWPEALFVRENMEEKSIWKRTGCSNVIHVGDQDLLPERNQLD</sequence>
<dbReference type="InterPro" id="IPR002885">
    <property type="entry name" value="PPR_rpt"/>
</dbReference>
<dbReference type="Gene3D" id="1.25.40.10">
    <property type="entry name" value="Tetratricopeptide repeat domain"/>
    <property type="match status" value="3"/>
</dbReference>
<comment type="similarity">
    <text evidence="1">Belongs to the PPR family. PCMP-H subfamily.</text>
</comment>
<feature type="repeat" description="PPR" evidence="3">
    <location>
        <begin position="275"/>
        <end position="309"/>
    </location>
</feature>
<dbReference type="FunFam" id="1.25.40.10:FF:000333">
    <property type="entry name" value="Pentatricopeptide repeat-containing protein"/>
    <property type="match status" value="1"/>
</dbReference>